<dbReference type="AlphaFoldDB" id="A0A914Z8I3"/>
<dbReference type="WBParaSite" id="PSU_v2.g8635.t1">
    <property type="protein sequence ID" value="PSU_v2.g8635.t1"/>
    <property type="gene ID" value="PSU_v2.g8635"/>
</dbReference>
<keyword evidence="2" id="KW-1185">Reference proteome</keyword>
<dbReference type="Proteomes" id="UP000887577">
    <property type="component" value="Unplaced"/>
</dbReference>
<protein>
    <submittedName>
        <fullName evidence="3">Uncharacterized protein</fullName>
    </submittedName>
</protein>
<organism evidence="2 3">
    <name type="scientific">Panagrolaimus superbus</name>
    <dbReference type="NCBI Taxonomy" id="310955"/>
    <lineage>
        <taxon>Eukaryota</taxon>
        <taxon>Metazoa</taxon>
        <taxon>Ecdysozoa</taxon>
        <taxon>Nematoda</taxon>
        <taxon>Chromadorea</taxon>
        <taxon>Rhabditida</taxon>
        <taxon>Tylenchina</taxon>
        <taxon>Panagrolaimomorpha</taxon>
        <taxon>Panagrolaimoidea</taxon>
        <taxon>Panagrolaimidae</taxon>
        <taxon>Panagrolaimus</taxon>
    </lineage>
</organism>
<accession>A0A914Z8I3</accession>
<feature type="compositionally biased region" description="Low complexity" evidence="1">
    <location>
        <begin position="91"/>
        <end position="100"/>
    </location>
</feature>
<sequence>MQTLRRLCAKPAQTAEAATTTNLPPQISQAQPSTILASIDGTFHSDLTSFNLSPHDLTTITAAFNSKINSSTTIISAITTPNVSFNDTLSSTASTSMTSELEMKQKPKTSRQHGIVPEEILIHPENVPETFLNVNQ</sequence>
<proteinExistence type="predicted"/>
<name>A0A914Z8I3_9BILA</name>
<evidence type="ECO:0000313" key="2">
    <source>
        <dbReference type="Proteomes" id="UP000887577"/>
    </source>
</evidence>
<evidence type="ECO:0000313" key="3">
    <source>
        <dbReference type="WBParaSite" id="PSU_v2.g8635.t1"/>
    </source>
</evidence>
<reference evidence="3" key="1">
    <citation type="submission" date="2022-11" db="UniProtKB">
        <authorList>
            <consortium name="WormBaseParasite"/>
        </authorList>
    </citation>
    <scope>IDENTIFICATION</scope>
</reference>
<evidence type="ECO:0000256" key="1">
    <source>
        <dbReference type="SAM" id="MobiDB-lite"/>
    </source>
</evidence>
<feature type="region of interest" description="Disordered" evidence="1">
    <location>
        <begin position="91"/>
        <end position="112"/>
    </location>
</feature>